<accession>A0A7H2BGK4</accession>
<dbReference type="InterPro" id="IPR026590">
    <property type="entry name" value="Ssirtuin_cat_dom"/>
</dbReference>
<dbReference type="PROSITE" id="PS50305">
    <property type="entry name" value="SIRTUIN"/>
    <property type="match status" value="1"/>
</dbReference>
<evidence type="ECO:0000259" key="5">
    <source>
        <dbReference type="PROSITE" id="PS50305"/>
    </source>
</evidence>
<reference evidence="6 7" key="1">
    <citation type="submission" date="2020-09" db="EMBL/GenBank/DDBJ databases">
        <title>Investigation of environmental microbes.</title>
        <authorList>
            <person name="Ou Y."/>
            <person name="Kang Q."/>
        </authorList>
    </citation>
    <scope>NUCLEOTIDE SEQUENCE [LARGE SCALE GENOMIC DNA]</scope>
    <source>
        <strain evidence="6 7">KJZ-14</strain>
    </source>
</reference>
<protein>
    <recommendedName>
        <fullName evidence="1">protein acetyllysine N-acetyltransferase</fullName>
        <ecNumber evidence="1">2.3.1.286</ecNumber>
    </recommendedName>
</protein>
<evidence type="ECO:0000256" key="3">
    <source>
        <dbReference type="ARBA" id="ARBA00023027"/>
    </source>
</evidence>
<evidence type="ECO:0000256" key="4">
    <source>
        <dbReference type="PROSITE-ProRule" id="PRU00236"/>
    </source>
</evidence>
<evidence type="ECO:0000256" key="2">
    <source>
        <dbReference type="ARBA" id="ARBA00022679"/>
    </source>
</evidence>
<feature type="domain" description="Deacetylase sirtuin-type" evidence="5">
    <location>
        <begin position="15"/>
        <end position="302"/>
    </location>
</feature>
<keyword evidence="4" id="KW-0862">Zinc</keyword>
<feature type="binding site" evidence="4">
    <location>
        <position position="205"/>
    </location>
    <ligand>
        <name>Zn(2+)</name>
        <dbReference type="ChEBI" id="CHEBI:29105"/>
    </ligand>
</feature>
<dbReference type="Gene3D" id="3.30.1600.10">
    <property type="entry name" value="SIR2/SIRT2 'Small Domain"/>
    <property type="match status" value="1"/>
</dbReference>
<dbReference type="InterPro" id="IPR029035">
    <property type="entry name" value="DHS-like_NAD/FAD-binding_dom"/>
</dbReference>
<dbReference type="GO" id="GO:0046872">
    <property type="term" value="F:metal ion binding"/>
    <property type="evidence" value="ECO:0007669"/>
    <property type="project" value="UniProtKB-KW"/>
</dbReference>
<dbReference type="GO" id="GO:0017136">
    <property type="term" value="F:histone deacetylase activity, NAD-dependent"/>
    <property type="evidence" value="ECO:0007669"/>
    <property type="project" value="TreeGrafter"/>
</dbReference>
<dbReference type="InterPro" id="IPR026591">
    <property type="entry name" value="Sirtuin_cat_small_dom_sf"/>
</dbReference>
<dbReference type="EC" id="2.3.1.286" evidence="1"/>
<dbReference type="KEGG" id="rter:IDM49_02275"/>
<name>A0A7H2BGK4_9MICC</name>
<evidence type="ECO:0000256" key="1">
    <source>
        <dbReference type="ARBA" id="ARBA00012928"/>
    </source>
</evidence>
<dbReference type="EMBL" id="CP061539">
    <property type="protein sequence ID" value="QNV38800.1"/>
    <property type="molecule type" value="Genomic_DNA"/>
</dbReference>
<keyword evidence="7" id="KW-1185">Reference proteome</keyword>
<dbReference type="SUPFAM" id="SSF52467">
    <property type="entry name" value="DHS-like NAD/FAD-binding domain"/>
    <property type="match status" value="1"/>
</dbReference>
<evidence type="ECO:0000313" key="7">
    <source>
        <dbReference type="Proteomes" id="UP000516404"/>
    </source>
</evidence>
<dbReference type="Gene3D" id="3.40.50.1220">
    <property type="entry name" value="TPP-binding domain"/>
    <property type="match status" value="1"/>
</dbReference>
<dbReference type="AlphaFoldDB" id="A0A7H2BGK4"/>
<keyword evidence="3" id="KW-0520">NAD</keyword>
<dbReference type="PANTHER" id="PTHR11085:SF10">
    <property type="entry name" value="NAD-DEPENDENT PROTEIN DEACYLASE SIRTUIN-5, MITOCHONDRIAL-RELATED"/>
    <property type="match status" value="1"/>
</dbReference>
<dbReference type="Proteomes" id="UP000516404">
    <property type="component" value="Chromosome"/>
</dbReference>
<feature type="active site" description="Proton acceptor" evidence="4">
    <location>
        <position position="142"/>
    </location>
</feature>
<dbReference type="PANTHER" id="PTHR11085">
    <property type="entry name" value="NAD-DEPENDENT PROTEIN DEACYLASE SIRTUIN-5, MITOCHONDRIAL-RELATED"/>
    <property type="match status" value="1"/>
</dbReference>
<gene>
    <name evidence="6" type="ORF">IDM49_02275</name>
</gene>
<keyword evidence="2" id="KW-0808">Transferase</keyword>
<feature type="binding site" evidence="4">
    <location>
        <position position="153"/>
    </location>
    <ligand>
        <name>Zn(2+)</name>
        <dbReference type="ChEBI" id="CHEBI:29105"/>
    </ligand>
</feature>
<organism evidence="6 7">
    <name type="scientific">Rothia terrae</name>
    <dbReference type="NCBI Taxonomy" id="396015"/>
    <lineage>
        <taxon>Bacteria</taxon>
        <taxon>Bacillati</taxon>
        <taxon>Actinomycetota</taxon>
        <taxon>Actinomycetes</taxon>
        <taxon>Micrococcales</taxon>
        <taxon>Micrococcaceae</taxon>
        <taxon>Rothia</taxon>
    </lineage>
</organism>
<sequence>MAATHAAALRSIARVVEDAGFVQDAAEASAGITDMLRTGNVLVLTGAGVSTDSGIPDYRGPNGSLRRHRPMTYQEFKYDAGARHRYWARSYVGWRQMKLAAPNVVHFALAELEEAGAMSGVITQNVDGLHNAAGSQNVVTLHGDLSKIECLDCGFIENRTSLDDRLEAANPGYLERLNDQELQVNPDGDVDLSDSFIADFQMVGCLSCGSEKLKPNVVYFGENVPVARKETMRQMLADARSLLIVGSSVAVMSGYKLVLDALRSGKPVGIINAGPTRADHKATYVWRTDARSALENLIDELL</sequence>
<dbReference type="GO" id="GO:0070403">
    <property type="term" value="F:NAD+ binding"/>
    <property type="evidence" value="ECO:0007669"/>
    <property type="project" value="InterPro"/>
</dbReference>
<evidence type="ECO:0000313" key="6">
    <source>
        <dbReference type="EMBL" id="QNV38800.1"/>
    </source>
</evidence>
<proteinExistence type="predicted"/>
<keyword evidence="4" id="KW-0479">Metal-binding</keyword>
<dbReference type="Pfam" id="PF02146">
    <property type="entry name" value="SIR2"/>
    <property type="match status" value="1"/>
</dbReference>
<feature type="binding site" evidence="4">
    <location>
        <position position="150"/>
    </location>
    <ligand>
        <name>Zn(2+)</name>
        <dbReference type="ChEBI" id="CHEBI:29105"/>
    </ligand>
</feature>
<dbReference type="InterPro" id="IPR050134">
    <property type="entry name" value="NAD-dep_sirtuin_deacylases"/>
</dbReference>
<feature type="binding site" evidence="4">
    <location>
        <position position="208"/>
    </location>
    <ligand>
        <name>Zn(2+)</name>
        <dbReference type="ChEBI" id="CHEBI:29105"/>
    </ligand>
</feature>
<dbReference type="InterPro" id="IPR003000">
    <property type="entry name" value="Sirtuin"/>
</dbReference>